<dbReference type="EMBL" id="MLJW01000422">
    <property type="protein sequence ID" value="OIQ87431.1"/>
    <property type="molecule type" value="Genomic_DNA"/>
</dbReference>
<gene>
    <name evidence="1" type="ORF">GALL_306820</name>
</gene>
<organism evidence="1">
    <name type="scientific">mine drainage metagenome</name>
    <dbReference type="NCBI Taxonomy" id="410659"/>
    <lineage>
        <taxon>unclassified sequences</taxon>
        <taxon>metagenomes</taxon>
        <taxon>ecological metagenomes</taxon>
    </lineage>
</organism>
<dbReference type="AlphaFoldDB" id="A0A1J5R5W2"/>
<protein>
    <submittedName>
        <fullName evidence="1">Uncharacterized protein</fullName>
    </submittedName>
</protein>
<reference evidence="1" key="1">
    <citation type="submission" date="2016-10" db="EMBL/GenBank/DDBJ databases">
        <title>Sequence of Gallionella enrichment culture.</title>
        <authorList>
            <person name="Poehlein A."/>
            <person name="Muehling M."/>
            <person name="Daniel R."/>
        </authorList>
    </citation>
    <scope>NUCLEOTIDE SEQUENCE</scope>
</reference>
<comment type="caution">
    <text evidence="1">The sequence shown here is derived from an EMBL/GenBank/DDBJ whole genome shotgun (WGS) entry which is preliminary data.</text>
</comment>
<name>A0A1J5R5W2_9ZZZZ</name>
<evidence type="ECO:0000313" key="1">
    <source>
        <dbReference type="EMBL" id="OIQ87431.1"/>
    </source>
</evidence>
<accession>A0A1J5R5W2</accession>
<proteinExistence type="predicted"/>
<sequence length="110" mass="12529">MRRQPARRQRRLYHFDQIAAAELAGGKIDRHGQFRKPLLMPGFALKTGGAYHPGADFDDEADFFRQRNKLSRRQQSQFGMMPAQQGLHALDAPVHGIHLRLVVDDQLVAL</sequence>